<evidence type="ECO:0000256" key="15">
    <source>
        <dbReference type="ARBA" id="ARBA00046064"/>
    </source>
</evidence>
<dbReference type="PANTHER" id="PTHR11841:SF1">
    <property type="entry name" value="REELIN"/>
    <property type="match status" value="1"/>
</dbReference>
<comment type="subcellular location">
    <subcellularLocation>
        <location evidence="1">Secreted</location>
        <location evidence="1">Extracellular space</location>
        <location evidence="1">Extracellular matrix</location>
    </subcellularLocation>
</comment>
<comment type="function">
    <text evidence="15">Extracellular matrix serine protease secreted by pioneer neurons that plays a role in layering of neurons in the cerebral cortex and cerebellum by coordinating cell positioning during neurodevelopment. Regulates microtubule function in neurons and neuronal migration. Binding to the extracellular domains of lipoprotein receptors VLDLR and LRP8/APOER2 induces tyrosine phosphorylation of DAB1 and modulation of TAU phosphorylation. Affects migration of sympathetic preganglionic neurons in the spinal cord, where it seems to act as a barrier to neuronal migration. Enzymatic activity is important for the modulation of cell adhesion.</text>
</comment>
<keyword evidence="5" id="KW-0645">Protease</keyword>
<evidence type="ECO:0000256" key="8">
    <source>
        <dbReference type="ARBA" id="ARBA00022825"/>
    </source>
</evidence>
<keyword evidence="3" id="KW-0964">Secreted</keyword>
<evidence type="ECO:0000256" key="5">
    <source>
        <dbReference type="ARBA" id="ARBA00022670"/>
    </source>
</evidence>
<keyword evidence="10" id="KW-0106">Calcium</keyword>
<evidence type="ECO:0000256" key="14">
    <source>
        <dbReference type="ARBA" id="ARBA00044961"/>
    </source>
</evidence>
<evidence type="ECO:0000256" key="6">
    <source>
        <dbReference type="ARBA" id="ARBA00022723"/>
    </source>
</evidence>
<dbReference type="PANTHER" id="PTHR11841">
    <property type="entry name" value="REELIN"/>
    <property type="match status" value="1"/>
</dbReference>
<comment type="subunit">
    <text evidence="14">Oligomer of disulfide-linked homodimers.</text>
</comment>
<evidence type="ECO:0000256" key="9">
    <source>
        <dbReference type="ARBA" id="ARBA00022833"/>
    </source>
</evidence>
<keyword evidence="6" id="KW-0479">Metal-binding</keyword>
<evidence type="ECO:0000256" key="3">
    <source>
        <dbReference type="ARBA" id="ARBA00022525"/>
    </source>
</evidence>
<evidence type="ECO:0000313" key="16">
    <source>
        <dbReference type="EMBL" id="EFB15264.1"/>
    </source>
</evidence>
<dbReference type="Pfam" id="PF21471">
    <property type="entry name" value="Reelin_subrepeat-B"/>
    <property type="match status" value="1"/>
</dbReference>
<evidence type="ECO:0000256" key="2">
    <source>
        <dbReference type="ARBA" id="ARBA00022473"/>
    </source>
</evidence>
<organism evidence="16">
    <name type="scientific">Ailuropoda melanoleuca</name>
    <name type="common">Giant panda</name>
    <dbReference type="NCBI Taxonomy" id="9646"/>
    <lineage>
        <taxon>Eukaryota</taxon>
        <taxon>Metazoa</taxon>
        <taxon>Chordata</taxon>
        <taxon>Craniata</taxon>
        <taxon>Vertebrata</taxon>
        <taxon>Euteleostomi</taxon>
        <taxon>Mammalia</taxon>
        <taxon>Eutheria</taxon>
        <taxon>Laurasiatheria</taxon>
        <taxon>Carnivora</taxon>
        <taxon>Caniformia</taxon>
        <taxon>Ursidae</taxon>
        <taxon>Ailuropoda</taxon>
    </lineage>
</organism>
<name>D2HW60_AILME</name>
<dbReference type="GO" id="GO:0007155">
    <property type="term" value="P:cell adhesion"/>
    <property type="evidence" value="ECO:0007669"/>
    <property type="project" value="UniProtKB-KW"/>
</dbReference>
<keyword evidence="8" id="KW-0720">Serine protease</keyword>
<evidence type="ECO:0000256" key="13">
    <source>
        <dbReference type="ARBA" id="ARBA00023900"/>
    </source>
</evidence>
<protein>
    <recommendedName>
        <fullName evidence="13">Reelin</fullName>
    </recommendedName>
</protein>
<evidence type="ECO:0000256" key="11">
    <source>
        <dbReference type="ARBA" id="ARBA00022889"/>
    </source>
</evidence>
<evidence type="ECO:0000256" key="12">
    <source>
        <dbReference type="ARBA" id="ARBA00023773"/>
    </source>
</evidence>
<dbReference type="GO" id="GO:0008236">
    <property type="term" value="F:serine-type peptidase activity"/>
    <property type="evidence" value="ECO:0007669"/>
    <property type="project" value="UniProtKB-KW"/>
</dbReference>
<dbReference type="GO" id="GO:0070325">
    <property type="term" value="F:lipoprotein particle receptor binding"/>
    <property type="evidence" value="ECO:0007669"/>
    <property type="project" value="InterPro"/>
</dbReference>
<dbReference type="InterPro" id="IPR034968">
    <property type="entry name" value="Reelin"/>
</dbReference>
<dbReference type="CDD" id="cd10036">
    <property type="entry name" value="Reelin_subrepeat_Nt"/>
    <property type="match status" value="1"/>
</dbReference>
<sequence length="483" mass="54772">MHVYFKRATATHRGQIIFKDALAQQLCEQGEHITAFSPAEIHILPVVLPKASEFEQPLLLIHADSLVAQTSLCAHLLAYLESTEVHSDSIILRDDFDSYHQLELNPNIWVECNNCETGEQCGAIMHGNAVTFCEPYGPRELITTSLNTTTASVLQFSIGSGSCRFSYSDPSIIVSYTKNNTADWVQLERIRAPSNVSTIIHILYLPQDAKGENVQFQWKQESLHVGEVYEACWALDNILIINSAHRQVILEDSLDPLILFSWSWLPDHHRKLAHVEEKAHHILMLLITIMMFYFLQIPKQPFVHDQVEIKHPEEGFNDPFNDFILFFTVEEQTGGNQIHFSEMCFAKRCTGNYLPQFEKASPKTSDPVKAKLISIDKVNNRPVEFYIVILTLITPIQICHCCHFGVVITVANIAVSQMGTPFISMEMKADFPKSQTACHHHPYTTHNPYTTQGSFHSPYKPMGFGGVQNFDNARKASLPTFRK</sequence>
<keyword evidence="7" id="KW-0378">Hydrolase</keyword>
<keyword evidence="9" id="KW-0862">Zinc</keyword>
<reference evidence="16" key="1">
    <citation type="journal article" date="2010" name="Nature">
        <title>The sequence and de novo assembly of the giant panda genome.</title>
        <authorList>
            <person name="Li R."/>
            <person name="Fan W."/>
            <person name="Tian G."/>
            <person name="Zhu H."/>
            <person name="He L."/>
            <person name="Cai J."/>
            <person name="Huang Q."/>
            <person name="Cai Q."/>
            <person name="Li B."/>
            <person name="Bai Y."/>
            <person name="Zhang Z."/>
            <person name="Zhang Y."/>
            <person name="Wang W."/>
            <person name="Li J."/>
            <person name="Wei F."/>
            <person name="Li H."/>
            <person name="Jian M."/>
            <person name="Li J."/>
            <person name="Zhang Z."/>
            <person name="Nielsen R."/>
            <person name="Li D."/>
            <person name="Gu W."/>
            <person name="Yang Z."/>
            <person name="Xuan Z."/>
            <person name="Ryder O.A."/>
            <person name="Leung F.C."/>
            <person name="Zhou Y."/>
            <person name="Cao J."/>
            <person name="Sun X."/>
            <person name="Fu Y."/>
            <person name="Fang X."/>
            <person name="Guo X."/>
            <person name="Wang B."/>
            <person name="Hou R."/>
            <person name="Shen F."/>
            <person name="Mu B."/>
            <person name="Ni P."/>
            <person name="Lin R."/>
            <person name="Qian W."/>
            <person name="Wang G."/>
            <person name="Yu C."/>
            <person name="Nie W."/>
            <person name="Wang J."/>
            <person name="Wu Z."/>
            <person name="Liang H."/>
            <person name="Min J."/>
            <person name="Wu Q."/>
            <person name="Cheng S."/>
            <person name="Ruan J."/>
            <person name="Wang M."/>
            <person name="Shi Z."/>
            <person name="Wen M."/>
            <person name="Liu B."/>
            <person name="Ren X."/>
            <person name="Zheng H."/>
            <person name="Dong D."/>
            <person name="Cook K."/>
            <person name="Shan G."/>
            <person name="Zhang H."/>
            <person name="Kosiol C."/>
            <person name="Xie X."/>
            <person name="Lu Z."/>
            <person name="Zheng H."/>
            <person name="Li Y."/>
            <person name="Steiner C.C."/>
            <person name="Lam T.T."/>
            <person name="Lin S."/>
            <person name="Zhang Q."/>
            <person name="Li G."/>
            <person name="Tian J."/>
            <person name="Gong T."/>
            <person name="Liu H."/>
            <person name="Zhang D."/>
            <person name="Fang L."/>
            <person name="Ye C."/>
            <person name="Zhang J."/>
            <person name="Hu W."/>
            <person name="Xu A."/>
            <person name="Ren Y."/>
            <person name="Zhang G."/>
            <person name="Bruford M.W."/>
            <person name="Li Q."/>
            <person name="Ma L."/>
            <person name="Guo Y."/>
            <person name="An N."/>
            <person name="Hu Y."/>
            <person name="Zheng Y."/>
            <person name="Shi Y."/>
            <person name="Li Z."/>
            <person name="Liu Q."/>
            <person name="Chen Y."/>
            <person name="Zhao J."/>
            <person name="Qu N."/>
            <person name="Zhao S."/>
            <person name="Tian F."/>
            <person name="Wang X."/>
            <person name="Wang H."/>
            <person name="Xu L."/>
            <person name="Liu X."/>
            <person name="Vinar T."/>
            <person name="Wang Y."/>
            <person name="Lam T.W."/>
            <person name="Yiu S.M."/>
            <person name="Liu S."/>
            <person name="Zhang H."/>
            <person name="Li D."/>
            <person name="Huang Y."/>
            <person name="Wang X."/>
            <person name="Yang G."/>
            <person name="Jiang Z."/>
            <person name="Wang J."/>
            <person name="Qin N."/>
            <person name="Li L."/>
            <person name="Li J."/>
            <person name="Bolund L."/>
            <person name="Kristiansen K."/>
            <person name="Wong G.K."/>
            <person name="Olson M."/>
            <person name="Zhang X."/>
            <person name="Li S."/>
            <person name="Yang H."/>
            <person name="Wang J."/>
            <person name="Wang J."/>
        </authorList>
    </citation>
    <scope>NUCLEOTIDE SEQUENCE [LARGE SCALE GENOMIC DNA]</scope>
</reference>
<evidence type="ECO:0000256" key="4">
    <source>
        <dbReference type="ARBA" id="ARBA00022530"/>
    </source>
</evidence>
<keyword evidence="4" id="KW-0272">Extracellular matrix</keyword>
<dbReference type="InParanoid" id="D2HW60"/>
<evidence type="ECO:0000256" key="10">
    <source>
        <dbReference type="ARBA" id="ARBA00022837"/>
    </source>
</evidence>
<gene>
    <name evidence="16" type="ORF">PANDA_016679</name>
</gene>
<dbReference type="GO" id="GO:0005615">
    <property type="term" value="C:extracellular space"/>
    <property type="evidence" value="ECO:0007669"/>
    <property type="project" value="TreeGrafter"/>
</dbReference>
<keyword evidence="11" id="KW-0130">Cell adhesion</keyword>
<proteinExistence type="inferred from homology"/>
<dbReference type="GO" id="GO:0007417">
    <property type="term" value="P:central nervous system development"/>
    <property type="evidence" value="ECO:0007669"/>
    <property type="project" value="InterPro"/>
</dbReference>
<dbReference type="EMBL" id="GL193526">
    <property type="protein sequence ID" value="EFB15264.1"/>
    <property type="molecule type" value="Genomic_DNA"/>
</dbReference>
<dbReference type="GO" id="GO:0006508">
    <property type="term" value="P:proteolysis"/>
    <property type="evidence" value="ECO:0007669"/>
    <property type="project" value="UniProtKB-KW"/>
</dbReference>
<dbReference type="GO" id="GO:0043005">
    <property type="term" value="C:neuron projection"/>
    <property type="evidence" value="ECO:0007669"/>
    <property type="project" value="TreeGrafter"/>
</dbReference>
<dbReference type="GO" id="GO:0046872">
    <property type="term" value="F:metal ion binding"/>
    <property type="evidence" value="ECO:0007669"/>
    <property type="project" value="UniProtKB-KW"/>
</dbReference>
<dbReference type="Gene3D" id="2.60.120.260">
    <property type="entry name" value="Galactose-binding domain-like"/>
    <property type="match status" value="1"/>
</dbReference>
<comment type="similarity">
    <text evidence="12">Belongs to the reelin family.</text>
</comment>
<dbReference type="GO" id="GO:0001764">
    <property type="term" value="P:neuron migration"/>
    <property type="evidence" value="ECO:0007669"/>
    <property type="project" value="InterPro"/>
</dbReference>
<evidence type="ECO:0000256" key="1">
    <source>
        <dbReference type="ARBA" id="ARBA00004498"/>
    </source>
</evidence>
<dbReference type="FunFam" id="2.60.120.260:FF:000057">
    <property type="entry name" value="Reelin"/>
    <property type="match status" value="1"/>
</dbReference>
<evidence type="ECO:0000256" key="7">
    <source>
        <dbReference type="ARBA" id="ARBA00022801"/>
    </source>
</evidence>
<keyword evidence="2" id="KW-0217">Developmental protein</keyword>
<accession>D2HW60</accession>
<dbReference type="InterPro" id="IPR049419">
    <property type="entry name" value="Reelin_subrepeat-B"/>
</dbReference>
<dbReference type="AlphaFoldDB" id="D2HW60"/>